<evidence type="ECO:0000313" key="9">
    <source>
        <dbReference type="Proteomes" id="UP000181790"/>
    </source>
</evidence>
<feature type="transmembrane region" description="Helical" evidence="5">
    <location>
        <begin position="257"/>
        <end position="275"/>
    </location>
</feature>
<dbReference type="InterPro" id="IPR005467">
    <property type="entry name" value="His_kinase_dom"/>
</dbReference>
<keyword evidence="6" id="KW-0732">Signal</keyword>
<evidence type="ECO:0000256" key="4">
    <source>
        <dbReference type="SAM" id="Coils"/>
    </source>
</evidence>
<dbReference type="GO" id="GO:0000155">
    <property type="term" value="F:phosphorelay sensor kinase activity"/>
    <property type="evidence" value="ECO:0007669"/>
    <property type="project" value="InterPro"/>
</dbReference>
<dbReference type="Proteomes" id="UP000181790">
    <property type="component" value="Unassembled WGS sequence"/>
</dbReference>
<keyword evidence="4" id="KW-0175">Coiled coil</keyword>
<dbReference type="InterPro" id="IPR011623">
    <property type="entry name" value="7TMR_DISM_rcpt_extracell_dom1"/>
</dbReference>
<reference evidence="8 9" key="1">
    <citation type="submission" date="2016-10" db="EMBL/GenBank/DDBJ databases">
        <title>Arsenicibacter rosenii gen. nov., sp. nov., an efficient arsenic-methylating bacterium isolated from an arsenic-contaminated paddy soil.</title>
        <authorList>
            <person name="Huang K."/>
        </authorList>
    </citation>
    <scope>NUCLEOTIDE SEQUENCE [LARGE SCALE GENOMIC DNA]</scope>
    <source>
        <strain evidence="8 9">SM-1</strain>
    </source>
</reference>
<dbReference type="Pfam" id="PF02518">
    <property type="entry name" value="HATPase_c"/>
    <property type="match status" value="1"/>
</dbReference>
<name>A0A1S2VI75_9BACT</name>
<dbReference type="InterPro" id="IPR036097">
    <property type="entry name" value="HisK_dim/P_sf"/>
</dbReference>
<evidence type="ECO:0000256" key="6">
    <source>
        <dbReference type="SAM" id="SignalP"/>
    </source>
</evidence>
<evidence type="ECO:0000256" key="1">
    <source>
        <dbReference type="ARBA" id="ARBA00000085"/>
    </source>
</evidence>
<proteinExistence type="predicted"/>
<dbReference type="PANTHER" id="PTHR43065">
    <property type="entry name" value="SENSOR HISTIDINE KINASE"/>
    <property type="match status" value="1"/>
</dbReference>
<dbReference type="Pfam" id="PF00512">
    <property type="entry name" value="HisKA"/>
    <property type="match status" value="1"/>
</dbReference>
<feature type="domain" description="Histidine kinase" evidence="7">
    <location>
        <begin position="491"/>
        <end position="732"/>
    </location>
</feature>
<keyword evidence="3" id="KW-0597">Phosphoprotein</keyword>
<dbReference type="InterPro" id="IPR011622">
    <property type="entry name" value="7TMR_DISM_rcpt_extracell_dom2"/>
</dbReference>
<dbReference type="SUPFAM" id="SSF47384">
    <property type="entry name" value="Homodimeric domain of signal transducing histidine kinase"/>
    <property type="match status" value="1"/>
</dbReference>
<comment type="caution">
    <text evidence="8">The sequence shown here is derived from an EMBL/GenBank/DDBJ whole genome shotgun (WGS) entry which is preliminary data.</text>
</comment>
<organism evidence="8 9">
    <name type="scientific">Arsenicibacter rosenii</name>
    <dbReference type="NCBI Taxonomy" id="1750698"/>
    <lineage>
        <taxon>Bacteria</taxon>
        <taxon>Pseudomonadati</taxon>
        <taxon>Bacteroidota</taxon>
        <taxon>Cytophagia</taxon>
        <taxon>Cytophagales</taxon>
        <taxon>Spirosomataceae</taxon>
        <taxon>Arsenicibacter</taxon>
    </lineage>
</organism>
<evidence type="ECO:0000259" key="7">
    <source>
        <dbReference type="PROSITE" id="PS50109"/>
    </source>
</evidence>
<dbReference type="InterPro" id="IPR036890">
    <property type="entry name" value="HATPase_C_sf"/>
</dbReference>
<dbReference type="PROSITE" id="PS50109">
    <property type="entry name" value="HIS_KIN"/>
    <property type="match status" value="1"/>
</dbReference>
<keyword evidence="9" id="KW-1185">Reference proteome</keyword>
<feature type="signal peptide" evidence="6">
    <location>
        <begin position="1"/>
        <end position="24"/>
    </location>
</feature>
<dbReference type="EC" id="2.7.13.3" evidence="2"/>
<feature type="transmembrane region" description="Helical" evidence="5">
    <location>
        <begin position="199"/>
        <end position="221"/>
    </location>
</feature>
<dbReference type="InterPro" id="IPR004358">
    <property type="entry name" value="Sig_transdc_His_kin-like_C"/>
</dbReference>
<dbReference type="CDD" id="cd00082">
    <property type="entry name" value="HisKA"/>
    <property type="match status" value="1"/>
</dbReference>
<dbReference type="Gene3D" id="1.10.287.130">
    <property type="match status" value="1"/>
</dbReference>
<feature type="transmembrane region" description="Helical" evidence="5">
    <location>
        <begin position="355"/>
        <end position="372"/>
    </location>
</feature>
<keyword evidence="5" id="KW-0472">Membrane</keyword>
<dbReference type="OrthoDB" id="9806995at2"/>
<comment type="catalytic activity">
    <reaction evidence="1">
        <text>ATP + protein L-histidine = ADP + protein N-phospho-L-histidine.</text>
        <dbReference type="EC" id="2.7.13.3"/>
    </reaction>
</comment>
<dbReference type="Pfam" id="PF07695">
    <property type="entry name" value="7TMR-DISM_7TM"/>
    <property type="match status" value="1"/>
</dbReference>
<feature type="coiled-coil region" evidence="4">
    <location>
        <begin position="415"/>
        <end position="482"/>
    </location>
</feature>
<keyword evidence="5" id="KW-1133">Transmembrane helix</keyword>
<feature type="transmembrane region" description="Helical" evidence="5">
    <location>
        <begin position="228"/>
        <end position="245"/>
    </location>
</feature>
<dbReference type="PANTHER" id="PTHR43065:SF42">
    <property type="entry name" value="TWO-COMPONENT SENSOR PPRA"/>
    <property type="match status" value="1"/>
</dbReference>
<dbReference type="Pfam" id="PF07696">
    <property type="entry name" value="7TMR-DISMED2"/>
    <property type="match status" value="1"/>
</dbReference>
<evidence type="ECO:0000313" key="8">
    <source>
        <dbReference type="EMBL" id="OIN57548.1"/>
    </source>
</evidence>
<evidence type="ECO:0000256" key="5">
    <source>
        <dbReference type="SAM" id="Phobius"/>
    </source>
</evidence>
<keyword evidence="5" id="KW-0812">Transmembrane</keyword>
<dbReference type="InterPro" id="IPR003661">
    <property type="entry name" value="HisK_dim/P_dom"/>
</dbReference>
<feature type="transmembrane region" description="Helical" evidence="5">
    <location>
        <begin position="392"/>
        <end position="412"/>
    </location>
</feature>
<dbReference type="InterPro" id="IPR003594">
    <property type="entry name" value="HATPase_dom"/>
</dbReference>
<dbReference type="Gene3D" id="3.30.565.10">
    <property type="entry name" value="Histidine kinase-like ATPase, C-terminal domain"/>
    <property type="match status" value="1"/>
</dbReference>
<dbReference type="SMART" id="SM00387">
    <property type="entry name" value="HATPase_c"/>
    <property type="match status" value="1"/>
</dbReference>
<feature type="transmembrane region" description="Helical" evidence="5">
    <location>
        <begin position="323"/>
        <end position="343"/>
    </location>
</feature>
<dbReference type="EMBL" id="MORL01000011">
    <property type="protein sequence ID" value="OIN57548.1"/>
    <property type="molecule type" value="Genomic_DNA"/>
</dbReference>
<dbReference type="SMART" id="SM00388">
    <property type="entry name" value="HisKA"/>
    <property type="match status" value="1"/>
</dbReference>
<protein>
    <recommendedName>
        <fullName evidence="2">histidine kinase</fullName>
        <ecNumber evidence="2">2.7.13.3</ecNumber>
    </recommendedName>
</protein>
<gene>
    <name evidence="8" type="ORF">BLX24_18850</name>
</gene>
<dbReference type="PRINTS" id="PR00344">
    <property type="entry name" value="BCTRLSENSOR"/>
</dbReference>
<evidence type="ECO:0000256" key="2">
    <source>
        <dbReference type="ARBA" id="ARBA00012438"/>
    </source>
</evidence>
<dbReference type="RefSeq" id="WP_071504750.1">
    <property type="nucleotide sequence ID" value="NZ_MORL01000011.1"/>
</dbReference>
<sequence length="735" mass="84520">MKSFLFILLGFVCCLGAFSGKAQPAIPTVDIQSDSVNQALDTTQFQILEDRQGMLRIEQVVNNPAFHHDSYFNRNRRSHVYWIRLQLRNTLDHPLSLYLCHFSGSYFDLYWQNRPGRWQHQRTGPLVPISQIPPHEGNRENNRILVTMAAGQTYVFYQRLENPFWQPPLVYLSPQIQSLFNRKDTLFAYYRAERGWVDIFVDGIMLGILMLAIAYNVFLFLSIRDRTYLYFGIALFFFTLDRNTYRIQAFLFEEYPYSFRLAANFFFIAFFLFFLQSLRRFTGSLLNRTRNNRLITYLLAFTAFVNLIFFFSFGMPGVPADEILLLEEILVRVILLLWALTVWKHRHQRAVDARLALIATTPLLTLWVYTLITRILGQYANITIPQSLRIMIDYLESFCFAWLIILFSGALINRYNQARQLVARQALEREQLEKEREMERNRIIASQNERLEQQVKERTAQLEASLTELKATQAQLIQAEKMASLGELTAGIAHEIQNPLNFVNNFAEVSVELIDDLKLDLQDGHYDGVLSVSDDLAQILAKIQQHGQRAAAIVSGMLDHSRTQPGAKTEVNINELVSESLKQAYHDIRTKDSHFRARLVTNTDRSLPRLTLVAQDISRTLVNLFTNAFYAMHEKAATVGPMAGYEPQIRISTEAVDQWLFIRIRDNGTGIDSKIIGKVFQPFFTTKPTGHGTGMGLSLSYDIITKGHGGQLSVISEPGNFTEFTIQLPLDDGKR</sequence>
<feature type="chain" id="PRO_5010273361" description="histidine kinase" evidence="6">
    <location>
        <begin position="25"/>
        <end position="735"/>
    </location>
</feature>
<evidence type="ECO:0000256" key="3">
    <source>
        <dbReference type="ARBA" id="ARBA00022553"/>
    </source>
</evidence>
<feature type="transmembrane region" description="Helical" evidence="5">
    <location>
        <begin position="295"/>
        <end position="317"/>
    </location>
</feature>
<accession>A0A1S2VI75</accession>
<dbReference type="Gene3D" id="2.60.40.2380">
    <property type="match status" value="1"/>
</dbReference>
<dbReference type="SUPFAM" id="SSF55874">
    <property type="entry name" value="ATPase domain of HSP90 chaperone/DNA topoisomerase II/histidine kinase"/>
    <property type="match status" value="1"/>
</dbReference>
<dbReference type="AlphaFoldDB" id="A0A1S2VI75"/>